<feature type="compositionally biased region" description="Basic and acidic residues" evidence="1">
    <location>
        <begin position="1207"/>
        <end position="1217"/>
    </location>
</feature>
<sequence>MAPLDGDVEQLLASGTATPITQLNPDLSDQVTRSIHGEITITWPYSSINKRFAFLLAESDFRLRREKGQVRIVLNGPSAEAVSDLELGSGDEVTLALDGVEWAKDEEPARPPGSRLDWQLKFAGKLILKVTLGETGESKFIHVNQPATTEAPEPVHSAEIDTASVDDESPIEDAPALPTTAEYAAPIFTKRSLGSYGPLFDFDLDGELEVDGGRKGKGRKRPRYSVQNGRWRYREESDSPEPELLQATSSPASEKDADVSMQITPSKPQMEDGACQTEENEISPPSQTIENTPSKSFDKSESSAAFGDVTIGRAEAAAADTGVQVSPFRETVTVPSRREAQQQPVAASASNLPNPFGFVPSHSGFPQIESSVRAGFGMSQPQASAHLPTDQDIQASASSRVGSYPAQPNFGQSSNIATGFGVIGGPLVDSVRFGFGEQPQSMFAGMQFASSQLLPQYSDSHYYPASHPDLQESRDHTSPASHYSHRESRQNAQYDEDPQTTSRNISSLLDQAVNHEVPLWPIETQNLNPSNAIGHLNAPEELRSDGSVSEKTPPGMIPPAVEDGTRNRDEMRDEGILTAPVFEQGVPREALPHGREGSADEDEGSMDSDEEADYDEDEKGDDYDMRNYDRLSDDDDGFDGEEEPLPDGEMLDEDGDEIYDDEEDYDEEDYEDDEAASSNYYQQAPQSAPQPPVQDPVVIDLLSDTDEEDEAPKAPLPPRTHVERHQMDGITETELPDVERGGDLSKEGRPQHALPILSSPQPALRRQQFVEAEQRQELEEKLEQELEEQIDNEAGASSSHDERSPNGEDASGSEYNEADGDESEVEEDEPDGAEVSKDLETITENLPITSSDVVPEVEETMTLGPPQPHDQASSGVADVSGKDLQVEEATTPSPPQPHDQASSGVADVSGEALQVKDVAVKVAGETQQRTGQNDDRVEIDDSHLSKVDSFQTQPVELAAAPQTQSGAFSETFQTQTADIAMTDLPESSPGSRLSQEDLNEDVVMDEAQLVAVPGEDAGEAGSENRMLQSPPREESNIGEEDEMEGDEAIATEIQTEEVALEDKTFEGFSDDEHDATLFPSGAQNQKDHSALGTVDISVTTVSSHFETHSSDKEISISETQETEVVHNRFSQADEVPIAITDEKDVEMAESVAAPGKELEGDGESVKDGRSASIDEARVDVENDLDTSEAESEPLENENVAVSSPPQRESESAFEKSIEGPQEEVDQAASEFSDEDFHDASELPEADGTHNLAQFDDRASFITADSRVSESRETEEPALSPTTKSTRKGRNQKIDSGDLSATSAVAFYKSQHAPVHLASPRKTRSKALSFQKAESPQDGNEDMSIQLARAALESTSRSKVSHASAYEAETDWLKRLGNDMPDCLPLKDLKFHNRNNLDFAVVATSHPTPPKRTKARQYATSLTVTDPSIAPDVIEVSLFRAHKDFLPIVKPGDSCLFRGFTVVSLPERGFGLQTHPDESSWAVIDTDGADAVPQIRGPPVELEEDEKRYLVDLRAWYAALDDGSKDKLAEAVGALVEKGRESRGEK</sequence>
<dbReference type="GO" id="GO:0003677">
    <property type="term" value="F:DNA binding"/>
    <property type="evidence" value="ECO:0007669"/>
    <property type="project" value="InterPro"/>
</dbReference>
<dbReference type="Pfam" id="PF02765">
    <property type="entry name" value="POT1"/>
    <property type="match status" value="1"/>
</dbReference>
<comment type="caution">
    <text evidence="3">The sequence shown here is derived from an EMBL/GenBank/DDBJ whole genome shotgun (WGS) entry which is preliminary data.</text>
</comment>
<feature type="compositionally biased region" description="Polar residues" evidence="1">
    <location>
        <begin position="842"/>
        <end position="852"/>
    </location>
</feature>
<gene>
    <name evidence="3" type="ORF">SLS53_000124</name>
</gene>
<evidence type="ECO:0000313" key="3">
    <source>
        <dbReference type="EMBL" id="KAK7749548.1"/>
    </source>
</evidence>
<dbReference type="InterPro" id="IPR011564">
    <property type="entry name" value="Telomer_end-bd_POT1/Cdc13"/>
</dbReference>
<feature type="compositionally biased region" description="Basic and acidic residues" evidence="1">
    <location>
        <begin position="772"/>
        <end position="784"/>
    </location>
</feature>
<organism evidence="3 4">
    <name type="scientific">Cytospora paraplurivora</name>
    <dbReference type="NCBI Taxonomy" id="2898453"/>
    <lineage>
        <taxon>Eukaryota</taxon>
        <taxon>Fungi</taxon>
        <taxon>Dikarya</taxon>
        <taxon>Ascomycota</taxon>
        <taxon>Pezizomycotina</taxon>
        <taxon>Sordariomycetes</taxon>
        <taxon>Sordariomycetidae</taxon>
        <taxon>Diaporthales</taxon>
        <taxon>Cytosporaceae</taxon>
        <taxon>Cytospora</taxon>
    </lineage>
</organism>
<feature type="region of interest" description="Disordered" evidence="1">
    <location>
        <begin position="1150"/>
        <end position="1295"/>
    </location>
</feature>
<dbReference type="Gene3D" id="2.40.50.140">
    <property type="entry name" value="Nucleic acid-binding proteins"/>
    <property type="match status" value="1"/>
</dbReference>
<keyword evidence="4" id="KW-1185">Reference proteome</keyword>
<feature type="compositionally biased region" description="Polar residues" evidence="1">
    <location>
        <begin position="1325"/>
        <end position="1337"/>
    </location>
</feature>
<feature type="compositionally biased region" description="Basic and acidic residues" evidence="1">
    <location>
        <begin position="737"/>
        <end position="750"/>
    </location>
</feature>
<dbReference type="SUPFAM" id="SSF50249">
    <property type="entry name" value="Nucleic acid-binding proteins"/>
    <property type="match status" value="1"/>
</dbReference>
<evidence type="ECO:0000256" key="1">
    <source>
        <dbReference type="SAM" id="MobiDB-lite"/>
    </source>
</evidence>
<feature type="compositionally biased region" description="Acidic residues" evidence="1">
    <location>
        <begin position="1220"/>
        <end position="1244"/>
    </location>
</feature>
<dbReference type="Proteomes" id="UP001320245">
    <property type="component" value="Unassembled WGS sequence"/>
</dbReference>
<feature type="compositionally biased region" description="Acidic residues" evidence="1">
    <location>
        <begin position="599"/>
        <end position="621"/>
    </location>
</feature>
<dbReference type="EMBL" id="JAJSPL020000001">
    <property type="protein sequence ID" value="KAK7749548.1"/>
    <property type="molecule type" value="Genomic_DNA"/>
</dbReference>
<feature type="region of interest" description="Disordered" evidence="1">
    <location>
        <begin position="542"/>
        <end position="912"/>
    </location>
</feature>
<feature type="compositionally biased region" description="Acidic residues" evidence="1">
    <location>
        <begin position="1036"/>
        <end position="1059"/>
    </location>
</feature>
<dbReference type="GO" id="GO:0000723">
    <property type="term" value="P:telomere maintenance"/>
    <property type="evidence" value="ECO:0007669"/>
    <property type="project" value="InterPro"/>
</dbReference>
<feature type="compositionally biased region" description="Basic and acidic residues" evidence="1">
    <location>
        <begin position="563"/>
        <end position="575"/>
    </location>
</feature>
<feature type="compositionally biased region" description="Basic and acidic residues" evidence="1">
    <location>
        <begin position="622"/>
        <end position="631"/>
    </location>
</feature>
<evidence type="ECO:0000259" key="2">
    <source>
        <dbReference type="SMART" id="SM00976"/>
    </source>
</evidence>
<evidence type="ECO:0000313" key="4">
    <source>
        <dbReference type="Proteomes" id="UP001320245"/>
    </source>
</evidence>
<feature type="compositionally biased region" description="Polar residues" evidence="1">
    <location>
        <begin position="283"/>
        <end position="295"/>
    </location>
</feature>
<accession>A0AAN9UL64</accession>
<dbReference type="GO" id="GO:0000781">
    <property type="term" value="C:chromosome, telomeric region"/>
    <property type="evidence" value="ECO:0007669"/>
    <property type="project" value="InterPro"/>
</dbReference>
<feature type="region of interest" description="Disordered" evidence="1">
    <location>
        <begin position="1013"/>
        <end position="1091"/>
    </location>
</feature>
<dbReference type="CDD" id="cd04497">
    <property type="entry name" value="hPOT1_OB1_like"/>
    <property type="match status" value="1"/>
</dbReference>
<feature type="compositionally biased region" description="Acidic residues" evidence="1">
    <location>
        <begin position="816"/>
        <end position="832"/>
    </location>
</feature>
<feature type="region of interest" description="Disordered" evidence="1">
    <location>
        <begin position="230"/>
        <end position="303"/>
    </location>
</feature>
<dbReference type="InterPro" id="IPR012340">
    <property type="entry name" value="NA-bd_OB-fold"/>
</dbReference>
<protein>
    <recommendedName>
        <fullName evidence="2">Telomeric single stranded DNA binding POT1/Cdc13 domain-containing protein</fullName>
    </recommendedName>
</protein>
<feature type="domain" description="Telomeric single stranded DNA binding POT1/Cdc13" evidence="2">
    <location>
        <begin position="1382"/>
        <end position="1517"/>
    </location>
</feature>
<proteinExistence type="predicted"/>
<name>A0AAN9UL64_9PEZI</name>
<feature type="compositionally biased region" description="Acidic residues" evidence="1">
    <location>
        <begin position="632"/>
        <end position="675"/>
    </location>
</feature>
<dbReference type="SMART" id="SM00976">
    <property type="entry name" value="Telo_bind"/>
    <property type="match status" value="1"/>
</dbReference>
<feature type="compositionally biased region" description="Acidic residues" evidence="1">
    <location>
        <begin position="1181"/>
        <end position="1195"/>
    </location>
</feature>
<feature type="region of interest" description="Disordered" evidence="1">
    <location>
        <begin position="1313"/>
        <end position="1340"/>
    </location>
</feature>
<feature type="compositionally biased region" description="Basic and acidic residues" evidence="1">
    <location>
        <begin position="1156"/>
        <end position="1180"/>
    </location>
</feature>
<feature type="region of interest" description="Disordered" evidence="1">
    <location>
        <begin position="459"/>
        <end position="500"/>
    </location>
</feature>
<reference evidence="3 4" key="1">
    <citation type="journal article" date="2023" name="PLoS ONE">
        <title>Cytospora paraplurivora sp. nov. isolated from orchards with fruit tree decline syndrome in Ontario, Canada.</title>
        <authorList>
            <person name="Ilyukhin E."/>
            <person name="Nguyen H.D.T."/>
            <person name="Castle A.J."/>
            <person name="Ellouze W."/>
        </authorList>
    </citation>
    <scope>NUCLEOTIDE SEQUENCE [LARGE SCALE GENOMIC DNA]</scope>
    <source>
        <strain evidence="3 4">FDS-564</strain>
    </source>
</reference>